<feature type="compositionally biased region" description="Low complexity" evidence="1">
    <location>
        <begin position="123"/>
        <end position="147"/>
    </location>
</feature>
<dbReference type="SUPFAM" id="SSF51695">
    <property type="entry name" value="PLC-like phosphodiesterases"/>
    <property type="match status" value="1"/>
</dbReference>
<dbReference type="InterPro" id="IPR051057">
    <property type="entry name" value="PI-PLC_domain"/>
</dbReference>
<evidence type="ECO:0000313" key="4">
    <source>
        <dbReference type="EMBL" id="KAF0983427.1"/>
    </source>
</evidence>
<dbReference type="Gene3D" id="3.20.20.190">
    <property type="entry name" value="Phosphatidylinositol (PI) phosphodiesterase"/>
    <property type="match status" value="1"/>
</dbReference>
<feature type="transmembrane region" description="Helical" evidence="2">
    <location>
        <begin position="21"/>
        <end position="40"/>
    </location>
</feature>
<dbReference type="Proteomes" id="UP000444721">
    <property type="component" value="Unassembled WGS sequence"/>
</dbReference>
<proteinExistence type="predicted"/>
<dbReference type="EMBL" id="VFQX01000006">
    <property type="protein sequence ID" value="KAF0983427.1"/>
    <property type="molecule type" value="Genomic_DNA"/>
</dbReference>
<dbReference type="RefSeq" id="XP_044568140.1">
    <property type="nucleotide sequence ID" value="XM_044700796.1"/>
</dbReference>
<reference evidence="4 5" key="1">
    <citation type="journal article" date="2019" name="Sci. Rep.">
        <title>Nanopore sequencing improves the draft genome of the human pathogenic amoeba Naegleria fowleri.</title>
        <authorList>
            <person name="Liechti N."/>
            <person name="Schurch N."/>
            <person name="Bruggmann R."/>
            <person name="Wittwer M."/>
        </authorList>
    </citation>
    <scope>NUCLEOTIDE SEQUENCE [LARGE SCALE GENOMIC DNA]</scope>
    <source>
        <strain evidence="4 5">ATCC 30894</strain>
    </source>
</reference>
<comment type="caution">
    <text evidence="4">The sequence shown here is derived from an EMBL/GenBank/DDBJ whole genome shotgun (WGS) entry which is preliminary data.</text>
</comment>
<dbReference type="VEuPathDB" id="AmoebaDB:FDP41_010492"/>
<evidence type="ECO:0000256" key="2">
    <source>
        <dbReference type="SAM" id="Phobius"/>
    </source>
</evidence>
<evidence type="ECO:0000259" key="3">
    <source>
        <dbReference type="SMART" id="SM00148"/>
    </source>
</evidence>
<dbReference type="PANTHER" id="PTHR13593:SF113">
    <property type="entry name" value="SI:DKEY-266F7.9"/>
    <property type="match status" value="1"/>
</dbReference>
<dbReference type="OMA" id="WANTQSC"/>
<dbReference type="VEuPathDB" id="AmoebaDB:NfTy_012550"/>
<evidence type="ECO:0000313" key="5">
    <source>
        <dbReference type="Proteomes" id="UP000444721"/>
    </source>
</evidence>
<dbReference type="GeneID" id="68117707"/>
<keyword evidence="2" id="KW-0472">Membrane</keyword>
<keyword evidence="5" id="KW-1185">Reference proteome</keyword>
<keyword evidence="2" id="KW-1133">Transmembrane helix</keyword>
<evidence type="ECO:0000256" key="1">
    <source>
        <dbReference type="SAM" id="MobiDB-lite"/>
    </source>
</evidence>
<protein>
    <recommendedName>
        <fullName evidence="3">Phosphatidylinositol-specific phospholipase C X domain-containing protein</fullName>
    </recommendedName>
</protein>
<sequence>MASLNLTNDQKTKFKCCPLNPCHFILFILLVAPLFMTWMYSFRTNSATTFVLDWIEQYLTTATNSFSSSSLFSKIQQRDQNIHERLKFHTRRPSLKNLLMVDRFHDHWPISAVATTSDGTLNSSTTTMSTNAGRSSSSSISSSSSSSSTTLPWYLKQSIIQVLSQKNLSSLCEVVNSTHWTVRWMADHYNELKNKTLNQVLLPGTHDSLTYDINFYNNRSSLLFSNDIDSMLLKLFNLPFVSKPFMYMIMVPWANTQSCHVTQQLMHGIRYFDIRICKDEREPFIQNRFKSCHNYFGSYISEVLEQVVDFLTNISPYEFIVLDFNHFYGMNAEDHEFFAMYIANTLNHLLIQPSQFELQTKLEHLWNTSKRIYAFYSENVIPKSVTNYLWNSSQIDYTWADTTNIDYLNEYNVQVLVERQQVMHHFLNLQLVLTPGILDFVNGFTKRPYSVLDLSYIVAQQLPKWISQDYNTTLLNVITCDFYHLFNFTEIVISQNFVN</sequence>
<feature type="domain" description="Phosphatidylinositol-specific phospholipase C X" evidence="3">
    <location>
        <begin position="191"/>
        <end position="377"/>
    </location>
</feature>
<dbReference type="GO" id="GO:0008081">
    <property type="term" value="F:phosphoric diester hydrolase activity"/>
    <property type="evidence" value="ECO:0007669"/>
    <property type="project" value="InterPro"/>
</dbReference>
<dbReference type="SMART" id="SM00148">
    <property type="entry name" value="PLCXc"/>
    <property type="match status" value="1"/>
</dbReference>
<keyword evidence="2" id="KW-0812">Transmembrane</keyword>
<name>A0A6A5C200_NAEFO</name>
<dbReference type="GO" id="GO:0006629">
    <property type="term" value="P:lipid metabolic process"/>
    <property type="evidence" value="ECO:0007669"/>
    <property type="project" value="InterPro"/>
</dbReference>
<dbReference type="InterPro" id="IPR017946">
    <property type="entry name" value="PLC-like_Pdiesterase_TIM-brl"/>
</dbReference>
<accession>A0A6A5C200</accession>
<dbReference type="PROSITE" id="PS50007">
    <property type="entry name" value="PIPLC_X_DOMAIN"/>
    <property type="match status" value="1"/>
</dbReference>
<dbReference type="AlphaFoldDB" id="A0A6A5C200"/>
<dbReference type="OrthoDB" id="1046782at2759"/>
<organism evidence="4 5">
    <name type="scientific">Naegleria fowleri</name>
    <name type="common">Brain eating amoeba</name>
    <dbReference type="NCBI Taxonomy" id="5763"/>
    <lineage>
        <taxon>Eukaryota</taxon>
        <taxon>Discoba</taxon>
        <taxon>Heterolobosea</taxon>
        <taxon>Tetramitia</taxon>
        <taxon>Eutetramitia</taxon>
        <taxon>Vahlkampfiidae</taxon>
        <taxon>Naegleria</taxon>
    </lineage>
</organism>
<dbReference type="InterPro" id="IPR000909">
    <property type="entry name" value="PLipase_C_PInositol-sp_X_dom"/>
</dbReference>
<feature type="region of interest" description="Disordered" evidence="1">
    <location>
        <begin position="122"/>
        <end position="147"/>
    </location>
</feature>
<gene>
    <name evidence="4" type="ORF">FDP41_010492</name>
</gene>
<dbReference type="VEuPathDB" id="AmoebaDB:NF0081130"/>
<dbReference type="PANTHER" id="PTHR13593">
    <property type="match status" value="1"/>
</dbReference>